<reference evidence="7 8" key="1">
    <citation type="journal article" date="2007" name="Nature">
        <title>Light stimulates growth of proteorhodopsin-containing marine Flavobacteria.</title>
        <authorList>
            <person name="Gomez-Consarnau L."/>
            <person name="Gonzalez J.M."/>
            <person name="Coll-Llado M."/>
            <person name="Gourdon P."/>
            <person name="Pascher T."/>
            <person name="Neutze R."/>
            <person name="Pedros-Alio C."/>
            <person name="Pinhassi J."/>
        </authorList>
    </citation>
    <scope>NUCLEOTIDE SEQUENCE [LARGE SCALE GENOMIC DNA]</scope>
    <source>
        <strain evidence="7 8">MED217</strain>
    </source>
</reference>
<dbReference type="SUPFAM" id="SSF103473">
    <property type="entry name" value="MFS general substrate transporter"/>
    <property type="match status" value="1"/>
</dbReference>
<feature type="transmembrane region" description="Helical" evidence="6">
    <location>
        <begin position="139"/>
        <end position="159"/>
    </location>
</feature>
<feature type="transmembrane region" description="Helical" evidence="6">
    <location>
        <begin position="81"/>
        <end position="98"/>
    </location>
</feature>
<keyword evidence="2" id="KW-0813">Transport</keyword>
<evidence type="ECO:0000256" key="3">
    <source>
        <dbReference type="ARBA" id="ARBA00022692"/>
    </source>
</evidence>
<feature type="transmembrane region" description="Helical" evidence="6">
    <location>
        <begin position="495"/>
        <end position="516"/>
    </location>
</feature>
<dbReference type="PANTHER" id="PTHR42718">
    <property type="entry name" value="MAJOR FACILITATOR SUPERFAMILY MULTIDRUG TRANSPORTER MFSC"/>
    <property type="match status" value="1"/>
</dbReference>
<name>A3XQK2_LEEBM</name>
<accession>A3XQK2</accession>
<dbReference type="RefSeq" id="WP_009778436.1">
    <property type="nucleotide sequence ID" value="NZ_CH672395.1"/>
</dbReference>
<dbReference type="Gene3D" id="1.20.1250.20">
    <property type="entry name" value="MFS general substrate transporter like domains"/>
    <property type="match status" value="1"/>
</dbReference>
<feature type="transmembrane region" description="Helical" evidence="6">
    <location>
        <begin position="171"/>
        <end position="191"/>
    </location>
</feature>
<feature type="transmembrane region" description="Helical" evidence="6">
    <location>
        <begin position="52"/>
        <end position="69"/>
    </location>
</feature>
<keyword evidence="3 6" id="KW-0812">Transmembrane</keyword>
<evidence type="ECO:0000313" key="7">
    <source>
        <dbReference type="EMBL" id="EAQ48173.1"/>
    </source>
</evidence>
<comment type="subcellular location">
    <subcellularLocation>
        <location evidence="1">Membrane</location>
        <topology evidence="1">Multi-pass membrane protein</topology>
    </subcellularLocation>
</comment>
<feature type="transmembrane region" description="Helical" evidence="6">
    <location>
        <begin position="383"/>
        <end position="403"/>
    </location>
</feature>
<keyword evidence="5 6" id="KW-0472">Membrane</keyword>
<evidence type="ECO:0000256" key="1">
    <source>
        <dbReference type="ARBA" id="ARBA00004141"/>
    </source>
</evidence>
<keyword evidence="4 6" id="KW-1133">Transmembrane helix</keyword>
<evidence type="ECO:0000313" key="8">
    <source>
        <dbReference type="Proteomes" id="UP000001601"/>
    </source>
</evidence>
<feature type="transmembrane region" description="Helical" evidence="6">
    <location>
        <begin position="12"/>
        <end position="32"/>
    </location>
</feature>
<dbReference type="STRING" id="398720.MED217_00205"/>
<comment type="caution">
    <text evidence="7">The sequence shown here is derived from an EMBL/GenBank/DDBJ whole genome shotgun (WGS) entry which is preliminary data.</text>
</comment>
<feature type="transmembrane region" description="Helical" evidence="6">
    <location>
        <begin position="277"/>
        <end position="301"/>
    </location>
</feature>
<organism evidence="7 8">
    <name type="scientific">Leeuwenhoekiella blandensis (strain CECT 7118 / CCUG 51940 / KCTC 22103 / MED217)</name>
    <name type="common">Flavobacterium sp. (strain MED217)</name>
    <dbReference type="NCBI Taxonomy" id="398720"/>
    <lineage>
        <taxon>Bacteria</taxon>
        <taxon>Pseudomonadati</taxon>
        <taxon>Bacteroidota</taxon>
        <taxon>Flavobacteriia</taxon>
        <taxon>Flavobacteriales</taxon>
        <taxon>Flavobacteriaceae</taxon>
        <taxon>Leeuwenhoekiella</taxon>
    </lineage>
</organism>
<feature type="transmembrane region" description="Helical" evidence="6">
    <location>
        <begin position="410"/>
        <end position="429"/>
    </location>
</feature>
<dbReference type="Proteomes" id="UP000001601">
    <property type="component" value="Unassembled WGS sequence"/>
</dbReference>
<dbReference type="InterPro" id="IPR036259">
    <property type="entry name" value="MFS_trans_sf"/>
</dbReference>
<dbReference type="GO" id="GO:0016020">
    <property type="term" value="C:membrane"/>
    <property type="evidence" value="ECO:0007669"/>
    <property type="project" value="UniProtKB-SubCell"/>
</dbReference>
<dbReference type="HOGENOM" id="CLU_037929_1_0_10"/>
<dbReference type="PANTHER" id="PTHR42718:SF9">
    <property type="entry name" value="MAJOR FACILITATOR SUPERFAMILY MULTIDRUG TRANSPORTER MFSC"/>
    <property type="match status" value="1"/>
</dbReference>
<evidence type="ECO:0000256" key="6">
    <source>
        <dbReference type="SAM" id="Phobius"/>
    </source>
</evidence>
<evidence type="ECO:0000256" key="4">
    <source>
        <dbReference type="ARBA" id="ARBA00022989"/>
    </source>
</evidence>
<feature type="transmembrane region" description="Helical" evidence="6">
    <location>
        <begin position="313"/>
        <end position="335"/>
    </location>
</feature>
<evidence type="ECO:0000256" key="5">
    <source>
        <dbReference type="ARBA" id="ARBA00023136"/>
    </source>
</evidence>
<evidence type="ECO:0000256" key="2">
    <source>
        <dbReference type="ARBA" id="ARBA00022448"/>
    </source>
</evidence>
<feature type="transmembrane region" description="Helical" evidence="6">
    <location>
        <begin position="104"/>
        <end position="127"/>
    </location>
</feature>
<sequence length="530" mass="59642">MSNNTVFKSWVPNWLVLVVIFLALVPIASVLGIYMSGINSAASYYGADPTDIQYSVIIFYLAIASAFPLERRFFDYFAPKPYFVVCAIIYVVLNLILYSTNSIAILFIIRFLGGMLSLGFIGVIFTLIFRQFSQQRSRVLGYATFYGALFSTMPLAQILDAYVFSYYDFNVIFLIKIFMVIPGFLLLLIILKRNVNLRNTKRIPLYSVDWASFVLYASALMLLAYVLLYGLYYQWYSSGRILICSIAFVFLMLLFVFRQLKLKRPYIDFSLYKHRNFRIGMLLLIVFYFCKGDMSVINGFLNNNVNLDVYHKGYIMLFNALGIIAGVGLTARFILTGTNIRLIWVTGFLALLGFHVYMLLLLGNQAELSDLIIPLFLQGFSNGTLLLSIVIFYVTGVPSAIAFSASVSGVAFRFSSFTASMALVSYMGLNRQKIHASAFANQIQQTNDLVGARISGYKEALLNQGASAFQANAGASKMLGQALNNQSNLLFARDYYLYVSVVIVAVILAIILIPNFHYHMRKIGAKLIPF</sequence>
<protein>
    <submittedName>
        <fullName evidence="7">Putative transport-related membrane protein</fullName>
    </submittedName>
</protein>
<dbReference type="EMBL" id="AANC01000009">
    <property type="protein sequence ID" value="EAQ48173.1"/>
    <property type="molecule type" value="Genomic_DNA"/>
</dbReference>
<dbReference type="eggNOG" id="COG2814">
    <property type="taxonomic scope" value="Bacteria"/>
</dbReference>
<feature type="transmembrane region" description="Helical" evidence="6">
    <location>
        <begin position="342"/>
        <end position="363"/>
    </location>
</feature>
<dbReference type="AlphaFoldDB" id="A3XQK2"/>
<gene>
    <name evidence="7" type="ORF">MED217_00205</name>
</gene>
<proteinExistence type="predicted"/>
<feature type="transmembrane region" description="Helical" evidence="6">
    <location>
        <begin position="212"/>
        <end position="232"/>
    </location>
</feature>
<feature type="transmembrane region" description="Helical" evidence="6">
    <location>
        <begin position="238"/>
        <end position="257"/>
    </location>
</feature>
<keyword evidence="8" id="KW-1185">Reference proteome</keyword>